<dbReference type="GeneID" id="91992933"/>
<comment type="caution">
    <text evidence="3">The sequence shown here is derived from an EMBL/GenBank/DDBJ whole genome shotgun (WGS) entry which is preliminary data.</text>
</comment>
<protein>
    <recommendedName>
        <fullName evidence="5">SWI5-dependent HO expression protein 3</fullName>
    </recommendedName>
</protein>
<feature type="compositionally biased region" description="Low complexity" evidence="2">
    <location>
        <begin position="72"/>
        <end position="85"/>
    </location>
</feature>
<feature type="coiled-coil region" evidence="1">
    <location>
        <begin position="284"/>
        <end position="456"/>
    </location>
</feature>
<evidence type="ECO:0008006" key="5">
    <source>
        <dbReference type="Google" id="ProtNLM"/>
    </source>
</evidence>
<feature type="region of interest" description="Disordered" evidence="2">
    <location>
        <begin position="206"/>
        <end position="280"/>
    </location>
</feature>
<accession>A0ABR3BJD3</accession>
<dbReference type="PANTHER" id="PTHR23159">
    <property type="entry name" value="CENTROSOMAL PROTEIN 2"/>
    <property type="match status" value="1"/>
</dbReference>
<reference evidence="4" key="1">
    <citation type="submission" date="2015-01" db="EMBL/GenBank/DDBJ databases">
        <title>The Genome Sequence of Cryptococcus gattii MMRL2647.</title>
        <authorList>
            <consortium name="The Broad Institute Genomics Platform"/>
            <person name="Cuomo C."/>
            <person name="Litvintseva A."/>
            <person name="Chen Y."/>
            <person name="Heitman J."/>
            <person name="Sun S."/>
            <person name="Springer D."/>
            <person name="Dromer F."/>
            <person name="Young S."/>
            <person name="Zeng Q."/>
            <person name="Gargeya S."/>
            <person name="Abouelleil A."/>
            <person name="Alvarado L."/>
            <person name="Chapman S.B."/>
            <person name="Gainer-Dewar J."/>
            <person name="Goldberg J."/>
            <person name="Griggs A."/>
            <person name="Gujja S."/>
            <person name="Hansen M."/>
            <person name="Howarth C."/>
            <person name="Imamovic A."/>
            <person name="Larimer J."/>
            <person name="Murphy C."/>
            <person name="Naylor J."/>
            <person name="Pearson M."/>
            <person name="Priest M."/>
            <person name="Roberts A."/>
            <person name="Saif S."/>
            <person name="Shea T."/>
            <person name="Sykes S."/>
            <person name="Wortman J."/>
            <person name="Nusbaum C."/>
            <person name="Birren B."/>
        </authorList>
    </citation>
    <scope>NUCLEOTIDE SEQUENCE [LARGE SCALE GENOMIC DNA]</scope>
    <source>
        <strain evidence="4">IND107</strain>
    </source>
</reference>
<feature type="compositionally biased region" description="Polar residues" evidence="2">
    <location>
        <begin position="269"/>
        <end position="280"/>
    </location>
</feature>
<feature type="region of interest" description="Disordered" evidence="2">
    <location>
        <begin position="1"/>
        <end position="85"/>
    </location>
</feature>
<evidence type="ECO:0000256" key="1">
    <source>
        <dbReference type="SAM" id="Coils"/>
    </source>
</evidence>
<gene>
    <name evidence="3" type="ORF">I308_106078</name>
</gene>
<dbReference type="PANTHER" id="PTHR23159:SF31">
    <property type="entry name" value="CENTROSOME-ASSOCIATED PROTEIN CEP250 ISOFORM X1"/>
    <property type="match status" value="1"/>
</dbReference>
<sequence>MAQNPSKIPLPASKTIPKSLSDLSLSDLQSPSKASSAHDRTSPITPIGVGGRRLSLINGHGSGYPHNKLTNSVTGRTSRTSKRTSISENIAAHSDDPVILRTQILSLKAALESAKKKLSEVENTRSDSPVLPDIPSVTPLKVSLIGESRENGQTSPLDYEPHISGSRPSSRGLPYSKGSYDLKCRASIPKSDGRSRIPQAVISQATALHPTPPISSPSRSSAPSPSRSPTPNPDSSLHSPFFPPSSPQSFGEWSSSSPQSLSHEGYNPSPRSVQSARNASTRVIDSLQTELLSVKSHLERVKTEVRAGQRRVEQLTRQKEDLRETKERMRVENGSLNNVIARKERLLQEVLERARTAETSLKELQQTRKSLEQSTKKQVQEMTQQMDDARVEKTKAERECVSLRDGVKSLRDVWAREVKALKEELRRKEEEDKREMEEARNKYTALKELIEAQSVERVSTQELINKALSNYTTLHDHFETETSSLRARAKELEDVVDKQAKENVSALQQVGKLAGELQRLRRLMREMSNEELDKAMAAGNEVNDKSVEKDKEDLQNDKL</sequence>
<keyword evidence="4" id="KW-1185">Reference proteome</keyword>
<feature type="compositionally biased region" description="Low complexity" evidence="2">
    <location>
        <begin position="17"/>
        <end position="33"/>
    </location>
</feature>
<organism evidence="3 4">
    <name type="scientific">Cryptococcus tetragattii IND107</name>
    <dbReference type="NCBI Taxonomy" id="1296105"/>
    <lineage>
        <taxon>Eukaryota</taxon>
        <taxon>Fungi</taxon>
        <taxon>Dikarya</taxon>
        <taxon>Basidiomycota</taxon>
        <taxon>Agaricomycotina</taxon>
        <taxon>Tremellomycetes</taxon>
        <taxon>Tremellales</taxon>
        <taxon>Cryptococcaceae</taxon>
        <taxon>Cryptococcus</taxon>
        <taxon>Cryptococcus gattii species complex</taxon>
    </lineage>
</organism>
<feature type="compositionally biased region" description="Polar residues" evidence="2">
    <location>
        <begin position="251"/>
        <end position="262"/>
    </location>
</feature>
<feature type="compositionally biased region" description="Low complexity" evidence="2">
    <location>
        <begin position="216"/>
        <end position="225"/>
    </location>
</feature>
<proteinExistence type="predicted"/>
<keyword evidence="1" id="KW-0175">Coiled coil</keyword>
<evidence type="ECO:0000256" key="2">
    <source>
        <dbReference type="SAM" id="MobiDB-lite"/>
    </source>
</evidence>
<evidence type="ECO:0000313" key="3">
    <source>
        <dbReference type="EMBL" id="KAL0241904.1"/>
    </source>
</evidence>
<feature type="region of interest" description="Disordered" evidence="2">
    <location>
        <begin position="531"/>
        <end position="559"/>
    </location>
</feature>
<reference evidence="3 4" key="2">
    <citation type="submission" date="2024-01" db="EMBL/GenBank/DDBJ databases">
        <title>Comparative genomics of Cryptococcus and Kwoniella reveals pathogenesis evolution and contrasting modes of karyotype evolution via chromosome fusion or intercentromeric recombination.</title>
        <authorList>
            <person name="Coelho M.A."/>
            <person name="David-Palma M."/>
            <person name="Shea T."/>
            <person name="Bowers K."/>
            <person name="Mcginley-Smith S."/>
            <person name="Mohammad A.W."/>
            <person name="Gnirke A."/>
            <person name="Yurkov A.M."/>
            <person name="Nowrousian M."/>
            <person name="Sun S."/>
            <person name="Cuomo C.A."/>
            <person name="Heitman J."/>
        </authorList>
    </citation>
    <scope>NUCLEOTIDE SEQUENCE [LARGE SCALE GENOMIC DNA]</scope>
    <source>
        <strain evidence="3 4">IND107</strain>
    </source>
</reference>
<dbReference type="EMBL" id="ATAM02000012">
    <property type="protein sequence ID" value="KAL0241904.1"/>
    <property type="molecule type" value="Genomic_DNA"/>
</dbReference>
<evidence type="ECO:0000313" key="4">
    <source>
        <dbReference type="Proteomes" id="UP000054399"/>
    </source>
</evidence>
<name>A0ABR3BJD3_9TREE</name>
<dbReference type="RefSeq" id="XP_066611286.1">
    <property type="nucleotide sequence ID" value="XM_066760525.1"/>
</dbReference>
<feature type="region of interest" description="Disordered" evidence="2">
    <location>
        <begin position="150"/>
        <end position="178"/>
    </location>
</feature>
<feature type="compositionally biased region" description="Basic and acidic residues" evidence="2">
    <location>
        <begin position="542"/>
        <end position="559"/>
    </location>
</feature>
<dbReference type="Proteomes" id="UP000054399">
    <property type="component" value="Unassembled WGS sequence"/>
</dbReference>